<dbReference type="InterPro" id="IPR050301">
    <property type="entry name" value="NTE"/>
</dbReference>
<feature type="active site" description="Proton acceptor" evidence="4">
    <location>
        <position position="183"/>
    </location>
</feature>
<dbReference type="PROSITE" id="PS51635">
    <property type="entry name" value="PNPLA"/>
    <property type="match status" value="1"/>
</dbReference>
<evidence type="ECO:0000256" key="3">
    <source>
        <dbReference type="ARBA" id="ARBA00023098"/>
    </source>
</evidence>
<evidence type="ECO:0000256" key="4">
    <source>
        <dbReference type="PROSITE-ProRule" id="PRU01161"/>
    </source>
</evidence>
<keyword evidence="3 4" id="KW-0443">Lipid metabolism</keyword>
<accession>A0ABT2LXM3</accession>
<keyword evidence="2 4" id="KW-0442">Lipid degradation</keyword>
<dbReference type="SUPFAM" id="SSF52151">
    <property type="entry name" value="FabD/lysophospholipase-like"/>
    <property type="match status" value="1"/>
</dbReference>
<keyword evidence="7" id="KW-1185">Reference proteome</keyword>
<dbReference type="EMBL" id="JAODBU010000002">
    <property type="protein sequence ID" value="MCT7397940.1"/>
    <property type="molecule type" value="Genomic_DNA"/>
</dbReference>
<feature type="active site" description="Nucleophile" evidence="4">
    <location>
        <position position="38"/>
    </location>
</feature>
<dbReference type="Gene3D" id="3.40.1090.10">
    <property type="entry name" value="Cytosolic phospholipase A2 catalytic domain"/>
    <property type="match status" value="1"/>
</dbReference>
<comment type="caution">
    <text evidence="6">The sequence shown here is derived from an EMBL/GenBank/DDBJ whole genome shotgun (WGS) entry which is preliminary data.</text>
</comment>
<feature type="short sequence motif" description="GXSXG" evidence="4">
    <location>
        <begin position="36"/>
        <end position="40"/>
    </location>
</feature>
<evidence type="ECO:0000259" key="5">
    <source>
        <dbReference type="PROSITE" id="PS51635"/>
    </source>
</evidence>
<evidence type="ECO:0000313" key="6">
    <source>
        <dbReference type="EMBL" id="MCT7397940.1"/>
    </source>
</evidence>
<name>A0ABT2LXM3_9FIRM</name>
<dbReference type="CDD" id="cd07205">
    <property type="entry name" value="Pat_PNPLA6_PNPLA7_NTE1_like"/>
    <property type="match status" value="1"/>
</dbReference>
<evidence type="ECO:0000256" key="2">
    <source>
        <dbReference type="ARBA" id="ARBA00022963"/>
    </source>
</evidence>
<feature type="short sequence motif" description="GXGXXG" evidence="4">
    <location>
        <begin position="9"/>
        <end position="14"/>
    </location>
</feature>
<feature type="short sequence motif" description="DGA/G" evidence="4">
    <location>
        <begin position="183"/>
        <end position="185"/>
    </location>
</feature>
<feature type="domain" description="PNPLA" evidence="5">
    <location>
        <begin position="5"/>
        <end position="196"/>
    </location>
</feature>
<dbReference type="InterPro" id="IPR016035">
    <property type="entry name" value="Acyl_Trfase/lysoPLipase"/>
</dbReference>
<dbReference type="Proteomes" id="UP001431199">
    <property type="component" value="Unassembled WGS sequence"/>
</dbReference>
<sequence length="286" mass="30916">MDYGLALSGGGARGSAHIGILMALAEENMLPSSIAGTSAGSIIAGLYAANVSIDTMQKIAQILTSHPTTILDPDIIGMLLFFPQFLTCRKQHLTGLLKGHKLNNFLCSYTDGKDISDLTTPLIIPTVDLISGNTIAFTNSEIKYPTENVIWKKSGKLCDIITASCSVPGIFRPVKMSKYYLVDGGVTHNLPVNLLMSTGVDKIIAVDIGVDYKTPHNNSITEILSHSFSIMSYNLKTCLSQGERLLLEPSLDKNAGLLTFNMINDCIKAGYVYGKKMIPKIKDALK</sequence>
<dbReference type="RefSeq" id="WP_260978307.1">
    <property type="nucleotide sequence ID" value="NZ_JAODBU010000002.1"/>
</dbReference>
<protein>
    <submittedName>
        <fullName evidence="6">Patatin-like phospholipase family protein</fullName>
    </submittedName>
</protein>
<organism evidence="6 7">
    <name type="scientific">Eubacterium album</name>
    <dbReference type="NCBI Taxonomy" id="2978477"/>
    <lineage>
        <taxon>Bacteria</taxon>
        <taxon>Bacillati</taxon>
        <taxon>Bacillota</taxon>
        <taxon>Clostridia</taxon>
        <taxon>Eubacteriales</taxon>
        <taxon>Eubacteriaceae</taxon>
        <taxon>Eubacterium</taxon>
    </lineage>
</organism>
<dbReference type="Pfam" id="PF01734">
    <property type="entry name" value="Patatin"/>
    <property type="match status" value="1"/>
</dbReference>
<evidence type="ECO:0000256" key="1">
    <source>
        <dbReference type="ARBA" id="ARBA00022801"/>
    </source>
</evidence>
<reference evidence="6" key="1">
    <citation type="submission" date="2022-09" db="EMBL/GenBank/DDBJ databases">
        <title>Eubacterium sp. LFL-14 isolated from human feces.</title>
        <authorList>
            <person name="Liu F."/>
        </authorList>
    </citation>
    <scope>NUCLEOTIDE SEQUENCE</scope>
    <source>
        <strain evidence="6">LFL-14</strain>
    </source>
</reference>
<keyword evidence="1 4" id="KW-0378">Hydrolase</keyword>
<dbReference type="PANTHER" id="PTHR14226">
    <property type="entry name" value="NEUROPATHY TARGET ESTERASE/SWISS CHEESE D.MELANOGASTER"/>
    <property type="match status" value="1"/>
</dbReference>
<gene>
    <name evidence="6" type="ORF">N5B56_02400</name>
</gene>
<dbReference type="InterPro" id="IPR002641">
    <property type="entry name" value="PNPLA_dom"/>
</dbReference>
<proteinExistence type="predicted"/>
<dbReference type="PANTHER" id="PTHR14226:SF29">
    <property type="entry name" value="NEUROPATHY TARGET ESTERASE SWS"/>
    <property type="match status" value="1"/>
</dbReference>
<evidence type="ECO:0000313" key="7">
    <source>
        <dbReference type="Proteomes" id="UP001431199"/>
    </source>
</evidence>